<dbReference type="OrthoDB" id="242257at2759"/>
<evidence type="ECO:0000313" key="3">
    <source>
        <dbReference type="Proteomes" id="UP000054359"/>
    </source>
</evidence>
<keyword evidence="2" id="KW-0418">Kinase</keyword>
<dbReference type="InterPro" id="IPR011992">
    <property type="entry name" value="EF-hand-dom_pair"/>
</dbReference>
<protein>
    <submittedName>
        <fullName evidence="2">Diacylglycerol kinase beta</fullName>
    </submittedName>
</protein>
<dbReference type="GO" id="GO:0016301">
    <property type="term" value="F:kinase activity"/>
    <property type="evidence" value="ECO:0007669"/>
    <property type="project" value="UniProtKB-KW"/>
</dbReference>
<dbReference type="InterPro" id="IPR029477">
    <property type="entry name" value="DAG_kinase_typeI_N"/>
</dbReference>
<keyword evidence="2" id="KW-0808">Transferase</keyword>
<accession>A0A087TJY4</accession>
<gene>
    <name evidence="2" type="ORF">X975_05598</name>
</gene>
<reference evidence="2 3" key="1">
    <citation type="submission" date="2013-11" db="EMBL/GenBank/DDBJ databases">
        <title>Genome sequencing of Stegodyphus mimosarum.</title>
        <authorList>
            <person name="Bechsgaard J."/>
        </authorList>
    </citation>
    <scope>NUCLEOTIDE SEQUENCE [LARGE SCALE GENOMIC DNA]</scope>
</reference>
<feature type="domain" description="Diacylglycerol kinase type I N-terminal" evidence="1">
    <location>
        <begin position="12"/>
        <end position="54"/>
    </location>
</feature>
<evidence type="ECO:0000313" key="2">
    <source>
        <dbReference type="EMBL" id="KFM65423.1"/>
    </source>
</evidence>
<dbReference type="AlphaFoldDB" id="A0A087TJY4"/>
<dbReference type="OMA" id="CGSGPPY"/>
<dbReference type="STRING" id="407821.A0A087TJY4"/>
<keyword evidence="3" id="KW-1185">Reference proteome</keyword>
<sequence>MPAQVPQTMSLKWEKLSPAEFQQLQDYIQYSSKKLSDVLKEFKEDGPLSKYNPE</sequence>
<dbReference type="InterPro" id="IPR038199">
    <property type="entry name" value="DGK_typeI_N_sf"/>
</dbReference>
<proteinExistence type="predicted"/>
<dbReference type="Proteomes" id="UP000054359">
    <property type="component" value="Unassembled WGS sequence"/>
</dbReference>
<dbReference type="Pfam" id="PF14513">
    <property type="entry name" value="DAG_kinase_N"/>
    <property type="match status" value="1"/>
</dbReference>
<organism evidence="2 3">
    <name type="scientific">Stegodyphus mimosarum</name>
    <name type="common">African social velvet spider</name>
    <dbReference type="NCBI Taxonomy" id="407821"/>
    <lineage>
        <taxon>Eukaryota</taxon>
        <taxon>Metazoa</taxon>
        <taxon>Ecdysozoa</taxon>
        <taxon>Arthropoda</taxon>
        <taxon>Chelicerata</taxon>
        <taxon>Arachnida</taxon>
        <taxon>Araneae</taxon>
        <taxon>Araneomorphae</taxon>
        <taxon>Entelegynae</taxon>
        <taxon>Eresoidea</taxon>
        <taxon>Eresidae</taxon>
        <taxon>Stegodyphus</taxon>
    </lineage>
</organism>
<feature type="non-terminal residue" evidence="2">
    <location>
        <position position="54"/>
    </location>
</feature>
<dbReference type="SUPFAM" id="SSF47473">
    <property type="entry name" value="EF-hand"/>
    <property type="match status" value="1"/>
</dbReference>
<dbReference type="Gene3D" id="1.10.238.110">
    <property type="entry name" value="Diacylglycerol kinase alpha"/>
    <property type="match status" value="1"/>
</dbReference>
<dbReference type="EMBL" id="KK115564">
    <property type="protein sequence ID" value="KFM65423.1"/>
    <property type="molecule type" value="Genomic_DNA"/>
</dbReference>
<evidence type="ECO:0000259" key="1">
    <source>
        <dbReference type="Pfam" id="PF14513"/>
    </source>
</evidence>
<name>A0A087TJY4_STEMI</name>